<dbReference type="SMART" id="SM00923">
    <property type="entry name" value="MbtH"/>
    <property type="match status" value="1"/>
</dbReference>
<evidence type="ECO:0000313" key="3">
    <source>
        <dbReference type="Proteomes" id="UP000186268"/>
    </source>
</evidence>
<accession>A0A1Q5TTC3</accession>
<evidence type="ECO:0000313" key="2">
    <source>
        <dbReference type="EMBL" id="OKP03464.1"/>
    </source>
</evidence>
<protein>
    <recommendedName>
        <fullName evidence="1">MbtH-like domain-containing protein</fullName>
    </recommendedName>
</protein>
<dbReference type="GO" id="GO:0019290">
    <property type="term" value="P:siderophore biosynthetic process"/>
    <property type="evidence" value="ECO:0007669"/>
    <property type="project" value="TreeGrafter"/>
</dbReference>
<dbReference type="InterPro" id="IPR038020">
    <property type="entry name" value="MbtH-like_sf"/>
</dbReference>
<gene>
    <name evidence="2" type="ORF">Xedl_01745</name>
</gene>
<dbReference type="SUPFAM" id="SSF160582">
    <property type="entry name" value="MbtH-like"/>
    <property type="match status" value="1"/>
</dbReference>
<reference evidence="2 3" key="1">
    <citation type="submission" date="2016-09" db="EMBL/GenBank/DDBJ databases">
        <title>Xenorhabdus thuongxuanensis sp. nov. and Xenorhabdus eapokensis sp. nov., isolated from Steinernema species.</title>
        <authorList>
            <person name="Kaempfer P."/>
            <person name="Tobias N.J."/>
            <person name="Phan Ke L."/>
            <person name="Bode H.B."/>
            <person name="Glaeser S.P."/>
        </authorList>
    </citation>
    <scope>NUCLEOTIDE SEQUENCE [LARGE SCALE GENOMIC DNA]</scope>
    <source>
        <strain evidence="2 3">DL20</strain>
    </source>
</reference>
<dbReference type="Pfam" id="PF03621">
    <property type="entry name" value="MbtH"/>
    <property type="match status" value="1"/>
</dbReference>
<dbReference type="AlphaFoldDB" id="A0A1Q5TTC3"/>
<proteinExistence type="predicted"/>
<sequence>MNLEQKNPFDDDEATFYVLINNHQQYSLWPAFAAHPTGWELVIGPNSRAACIAYIEEHWVDMRPASLREPQINQIDNADGLTYR</sequence>
<dbReference type="GO" id="GO:0005829">
    <property type="term" value="C:cytosol"/>
    <property type="evidence" value="ECO:0007669"/>
    <property type="project" value="TreeGrafter"/>
</dbReference>
<dbReference type="PANTHER" id="PTHR38444">
    <property type="entry name" value="ENTEROBACTIN BIOSYNTHESIS PROTEIN YBDZ"/>
    <property type="match status" value="1"/>
</dbReference>
<name>A0A1Q5TTC3_9GAMM</name>
<organism evidence="2 3">
    <name type="scientific">Xenorhabdus eapokensis</name>
    <dbReference type="NCBI Taxonomy" id="1873482"/>
    <lineage>
        <taxon>Bacteria</taxon>
        <taxon>Pseudomonadati</taxon>
        <taxon>Pseudomonadota</taxon>
        <taxon>Gammaproteobacteria</taxon>
        <taxon>Enterobacterales</taxon>
        <taxon>Morganellaceae</taxon>
        <taxon>Xenorhabdus</taxon>
    </lineage>
</organism>
<dbReference type="InterPro" id="IPR005153">
    <property type="entry name" value="MbtH-like_dom"/>
</dbReference>
<evidence type="ECO:0000259" key="1">
    <source>
        <dbReference type="SMART" id="SM00923"/>
    </source>
</evidence>
<dbReference type="InterPro" id="IPR037407">
    <property type="entry name" value="MLP_fam"/>
</dbReference>
<keyword evidence="3" id="KW-1185">Reference proteome</keyword>
<dbReference type="PANTHER" id="PTHR38444:SF1">
    <property type="entry name" value="ENTEROBACTIN BIOSYNTHESIS PROTEIN YBDZ"/>
    <property type="match status" value="1"/>
</dbReference>
<dbReference type="Gene3D" id="3.90.820.10">
    <property type="entry name" value="Structural Genomics, Unknown Function 30-nov-00 1gh9 Mol_id"/>
    <property type="match status" value="1"/>
</dbReference>
<comment type="caution">
    <text evidence="2">The sequence shown here is derived from an EMBL/GenBank/DDBJ whole genome shotgun (WGS) entry which is preliminary data.</text>
</comment>
<feature type="domain" description="MbtH-like" evidence="1">
    <location>
        <begin position="7"/>
        <end position="57"/>
    </location>
</feature>
<dbReference type="RefSeq" id="WP_074023416.1">
    <property type="nucleotide sequence ID" value="NZ_CAWNAG010000202.1"/>
</dbReference>
<dbReference type="STRING" id="1873482.Xedl_01745"/>
<dbReference type="EMBL" id="MKGQ01000009">
    <property type="protein sequence ID" value="OKP03464.1"/>
    <property type="molecule type" value="Genomic_DNA"/>
</dbReference>
<dbReference type="OrthoDB" id="7584480at2"/>
<dbReference type="Proteomes" id="UP000186268">
    <property type="component" value="Unassembled WGS sequence"/>
</dbReference>